<protein>
    <submittedName>
        <fullName evidence="2">Uncharacterized protein</fullName>
    </submittedName>
</protein>
<feature type="compositionally biased region" description="Polar residues" evidence="1">
    <location>
        <begin position="367"/>
        <end position="377"/>
    </location>
</feature>
<feature type="compositionally biased region" description="Acidic residues" evidence="1">
    <location>
        <begin position="493"/>
        <end position="511"/>
    </location>
</feature>
<dbReference type="Proteomes" id="UP000277580">
    <property type="component" value="Unassembled WGS sequence"/>
</dbReference>
<feature type="region of interest" description="Disordered" evidence="1">
    <location>
        <begin position="366"/>
        <end position="387"/>
    </location>
</feature>
<dbReference type="EMBL" id="ML119157">
    <property type="protein sequence ID" value="RPB08963.1"/>
    <property type="molecule type" value="Genomic_DNA"/>
</dbReference>
<dbReference type="InParanoid" id="A0A3N4KEL9"/>
<evidence type="ECO:0000256" key="1">
    <source>
        <dbReference type="SAM" id="MobiDB-lite"/>
    </source>
</evidence>
<organism evidence="2 3">
    <name type="scientific">Morchella conica CCBAS932</name>
    <dbReference type="NCBI Taxonomy" id="1392247"/>
    <lineage>
        <taxon>Eukaryota</taxon>
        <taxon>Fungi</taxon>
        <taxon>Dikarya</taxon>
        <taxon>Ascomycota</taxon>
        <taxon>Pezizomycotina</taxon>
        <taxon>Pezizomycetes</taxon>
        <taxon>Pezizales</taxon>
        <taxon>Morchellaceae</taxon>
        <taxon>Morchella</taxon>
    </lineage>
</organism>
<keyword evidence="3" id="KW-1185">Reference proteome</keyword>
<accession>A0A3N4KEL9</accession>
<sequence length="543" mass="62026">MSMNTLPPEIMLMILHPSNFIKRSGLYPIIPQREAIKGYSSLRLVNKEFSAHITPHLFKNITIGSRECSLKRLENITESKEIQTWVKRYSYVLAPNNPLERSTSRNIYEDYLRLLADPEYAEKLETINSSTDPQMIKIARWLDQREFDLSNDLHDVHVKCLSSLPVLRSIHLTSPAWYGLSDQSHALSMPGGSGNKSWGPTVFRAILLAMYNRIQTNASPIEEFVLKGVTEECMLLPPHFFQKAILGFQNIKTLVVSIQNCQDQMEILSPCWVPLLGRLMQSATSLQSLEIEIPDSIGSIQFSTLASPFKYKSTDQKESTPTEQCWPQLKSLKLRDVLFSETHILQFLSAHRKTLRTIHFDNCEIRTPNSSDNSQTEIAYESPPASDDGVVAPRPWSIVLRQIAKYFPPKTSSALDSFKIEQLHHQKARSMRSCTIQLWQDYLSGLSDTEPSEDQRHDDCCCISEEIYMDDDDSNSEVGLWAIDGMHPFGFGDSDDEELDDTDGEDEFDEDEEDMELGEGFFIQAPGLHPYPWEWPHAGYQEY</sequence>
<evidence type="ECO:0000313" key="3">
    <source>
        <dbReference type="Proteomes" id="UP000277580"/>
    </source>
</evidence>
<evidence type="ECO:0000313" key="2">
    <source>
        <dbReference type="EMBL" id="RPB08963.1"/>
    </source>
</evidence>
<name>A0A3N4KEL9_9PEZI</name>
<feature type="region of interest" description="Disordered" evidence="1">
    <location>
        <begin position="491"/>
        <end position="511"/>
    </location>
</feature>
<dbReference type="SUPFAM" id="SSF52047">
    <property type="entry name" value="RNI-like"/>
    <property type="match status" value="1"/>
</dbReference>
<gene>
    <name evidence="2" type="ORF">P167DRAFT_548542</name>
</gene>
<proteinExistence type="predicted"/>
<dbReference type="AlphaFoldDB" id="A0A3N4KEL9"/>
<reference evidence="2 3" key="1">
    <citation type="journal article" date="2018" name="Nat. Ecol. Evol.">
        <title>Pezizomycetes genomes reveal the molecular basis of ectomycorrhizal truffle lifestyle.</title>
        <authorList>
            <person name="Murat C."/>
            <person name="Payen T."/>
            <person name="Noel B."/>
            <person name="Kuo A."/>
            <person name="Morin E."/>
            <person name="Chen J."/>
            <person name="Kohler A."/>
            <person name="Krizsan K."/>
            <person name="Balestrini R."/>
            <person name="Da Silva C."/>
            <person name="Montanini B."/>
            <person name="Hainaut M."/>
            <person name="Levati E."/>
            <person name="Barry K.W."/>
            <person name="Belfiori B."/>
            <person name="Cichocki N."/>
            <person name="Clum A."/>
            <person name="Dockter R.B."/>
            <person name="Fauchery L."/>
            <person name="Guy J."/>
            <person name="Iotti M."/>
            <person name="Le Tacon F."/>
            <person name="Lindquist E.A."/>
            <person name="Lipzen A."/>
            <person name="Malagnac F."/>
            <person name="Mello A."/>
            <person name="Molinier V."/>
            <person name="Miyauchi S."/>
            <person name="Poulain J."/>
            <person name="Riccioni C."/>
            <person name="Rubini A."/>
            <person name="Sitrit Y."/>
            <person name="Splivallo R."/>
            <person name="Traeger S."/>
            <person name="Wang M."/>
            <person name="Zifcakova L."/>
            <person name="Wipf D."/>
            <person name="Zambonelli A."/>
            <person name="Paolocci F."/>
            <person name="Nowrousian M."/>
            <person name="Ottonello S."/>
            <person name="Baldrian P."/>
            <person name="Spatafora J.W."/>
            <person name="Henrissat B."/>
            <person name="Nagy L.G."/>
            <person name="Aury J.M."/>
            <person name="Wincker P."/>
            <person name="Grigoriev I.V."/>
            <person name="Bonfante P."/>
            <person name="Martin F.M."/>
        </authorList>
    </citation>
    <scope>NUCLEOTIDE SEQUENCE [LARGE SCALE GENOMIC DNA]</scope>
    <source>
        <strain evidence="2 3">CCBAS932</strain>
    </source>
</reference>
<dbReference type="OrthoDB" id="5421902at2759"/>